<feature type="domain" description="DUF2179" evidence="7">
    <location>
        <begin position="226"/>
        <end position="280"/>
    </location>
</feature>
<dbReference type="EMBL" id="JAARPT010000001">
    <property type="protein sequence ID" value="MBC1399972.1"/>
    <property type="molecule type" value="Genomic_DNA"/>
</dbReference>
<feature type="transmembrane region" description="Helical" evidence="6">
    <location>
        <begin position="156"/>
        <end position="173"/>
    </location>
</feature>
<dbReference type="EMBL" id="JAARXI010000017">
    <property type="protein sequence ID" value="MBC2118388.1"/>
    <property type="molecule type" value="Genomic_DNA"/>
</dbReference>
<evidence type="ECO:0000313" key="25">
    <source>
        <dbReference type="Proteomes" id="UP000029844"/>
    </source>
</evidence>
<dbReference type="InterPro" id="IPR019264">
    <property type="entry name" value="DUF2179"/>
</dbReference>
<dbReference type="PIRSF" id="PIRSF006483">
    <property type="entry name" value="Membrane_protein_YitT"/>
    <property type="match status" value="1"/>
</dbReference>
<dbReference type="Proteomes" id="UP000544413">
    <property type="component" value="Unassembled WGS sequence"/>
</dbReference>
<accession>A0A099WC25</accession>
<dbReference type="Proteomes" id="UP000553016">
    <property type="component" value="Unassembled WGS sequence"/>
</dbReference>
<dbReference type="CDD" id="cd16380">
    <property type="entry name" value="YitT_C"/>
    <property type="match status" value="1"/>
</dbReference>
<dbReference type="InterPro" id="IPR051461">
    <property type="entry name" value="UPF0750_membrane"/>
</dbReference>
<dbReference type="EMBL" id="JAAROL010000006">
    <property type="protein sequence ID" value="MBC1333045.1"/>
    <property type="molecule type" value="Genomic_DNA"/>
</dbReference>
<evidence type="ECO:0000256" key="2">
    <source>
        <dbReference type="ARBA" id="ARBA00022475"/>
    </source>
</evidence>
<dbReference type="Proteomes" id="UP000548082">
    <property type="component" value="Unassembled WGS sequence"/>
</dbReference>
<dbReference type="Pfam" id="PF02588">
    <property type="entry name" value="YitT_membrane"/>
    <property type="match status" value="1"/>
</dbReference>
<evidence type="ECO:0000256" key="5">
    <source>
        <dbReference type="ARBA" id="ARBA00023136"/>
    </source>
</evidence>
<dbReference type="PANTHER" id="PTHR33545">
    <property type="entry name" value="UPF0750 MEMBRANE PROTEIN YITT-RELATED"/>
    <property type="match status" value="1"/>
</dbReference>
<dbReference type="EMBL" id="JAAROV010000006">
    <property type="protein sequence ID" value="MBC1318213.1"/>
    <property type="molecule type" value="Genomic_DNA"/>
</dbReference>
<dbReference type="Proteomes" id="UP000543379">
    <property type="component" value="Unassembled WGS sequence"/>
</dbReference>
<evidence type="ECO:0000256" key="1">
    <source>
        <dbReference type="ARBA" id="ARBA00004651"/>
    </source>
</evidence>
<evidence type="ECO:0000313" key="32">
    <source>
        <dbReference type="Proteomes" id="UP000544413"/>
    </source>
</evidence>
<evidence type="ECO:0000313" key="27">
    <source>
        <dbReference type="Proteomes" id="UP000529446"/>
    </source>
</evidence>
<evidence type="ECO:0000313" key="14">
    <source>
        <dbReference type="EMBL" id="MBC1565035.1"/>
    </source>
</evidence>
<evidence type="ECO:0000313" key="16">
    <source>
        <dbReference type="EMBL" id="MBC1778540.1"/>
    </source>
</evidence>
<dbReference type="InterPro" id="IPR003740">
    <property type="entry name" value="YitT"/>
</dbReference>
<dbReference type="EMBL" id="JAARUV010000001">
    <property type="protein sequence ID" value="MBC1778540.1"/>
    <property type="molecule type" value="Genomic_DNA"/>
</dbReference>
<dbReference type="EMBL" id="JAARYH010000006">
    <property type="protein sequence ID" value="MBC2167582.1"/>
    <property type="molecule type" value="Genomic_DNA"/>
</dbReference>
<feature type="transmembrane region" description="Helical" evidence="6">
    <location>
        <begin position="86"/>
        <end position="107"/>
    </location>
</feature>
<evidence type="ECO:0000313" key="29">
    <source>
        <dbReference type="Proteomes" id="UP000541735"/>
    </source>
</evidence>
<dbReference type="Proteomes" id="UP000546806">
    <property type="component" value="Unassembled WGS sequence"/>
</dbReference>
<dbReference type="Proteomes" id="UP000532866">
    <property type="component" value="Unassembled WGS sequence"/>
</dbReference>
<reference evidence="26 27" key="2">
    <citation type="submission" date="2020-03" db="EMBL/GenBank/DDBJ databases">
        <title>Soil Listeria distribution.</title>
        <authorList>
            <person name="Liao J."/>
            <person name="Wiedmann M."/>
        </authorList>
    </citation>
    <scope>NUCLEOTIDE SEQUENCE [LARGE SCALE GENOMIC DNA]</scope>
    <source>
        <strain evidence="22 38">FSL L7-0149</strain>
        <strain evidence="23 37">FSL L7-0153</strain>
        <strain evidence="20 26">FSL L7-0245</strain>
        <strain evidence="21 29">FSL L7-0259</strain>
        <strain evidence="19 27">FSL L7-0360</strain>
        <strain evidence="18 34">FSL L7-0435</strain>
        <strain evidence="17 36">FSL L7-0990</strain>
        <strain evidence="16 35">FSL L7-1017</strain>
        <strain evidence="15 39">FSL L7-1299</strain>
        <strain evidence="13 30">FSL L7-1387</strain>
        <strain evidence="14 40">FSL L7-1427</strain>
        <strain evidence="12 32">FSL L7-1658</strain>
        <strain evidence="11 41">FSL L7-1681</strain>
        <strain evidence="9 31">FSL L7-1816</strain>
        <strain evidence="10 28">FSL L7-1833</strain>
        <strain evidence="24 33">FSL L7-1850</strain>
    </source>
</reference>
<evidence type="ECO:0000313" key="8">
    <source>
        <dbReference type="EMBL" id="KGL43329.1"/>
    </source>
</evidence>
<dbReference type="EMBL" id="JNFA01000006">
    <property type="protein sequence ID" value="KGL43329.1"/>
    <property type="molecule type" value="Genomic_DNA"/>
</dbReference>
<sequence length="301" mass="33316">MNQRQVYIEGTKKFFIAVLAALLNAIGMNFFLIPAHVYASGLTGVAQLTSDLLQDGIGVSLSTGMLVLLLNIPVAILGWFKVGRAFTVFSFVTVAFMSLFLIVIPVQEVSSDILLNAIFGGVIASVGIGLALKFGISSGGLDIIAMYITIKTGRSFGKYFLIMNGVIIFIAGFTYEWTFALYTLISLYVSSRVIDTIHTRHQKLTAMIMTQNQEEVIKGIQDNMFRGITVVEALGAYSRESVTMLVIVITRYELYDLTHVVQAVDPKCFINVMETSSVFGDFRSEADQKMAMEMYKTRMHQ</sequence>
<dbReference type="Gene3D" id="3.30.70.120">
    <property type="match status" value="1"/>
</dbReference>
<reference evidence="8 25" key="1">
    <citation type="submission" date="2014-05" db="EMBL/GenBank/DDBJ databases">
        <title>Novel Listeriaceae from food processing environments.</title>
        <authorList>
            <person name="den Bakker H.C."/>
        </authorList>
    </citation>
    <scope>NUCLEOTIDE SEQUENCE [LARGE SCALE GENOMIC DNA]</scope>
    <source>
        <strain evidence="8 25">FSL A5-0281</strain>
    </source>
</reference>
<evidence type="ECO:0000313" key="36">
    <source>
        <dbReference type="Proteomes" id="UP000548082"/>
    </source>
</evidence>
<evidence type="ECO:0000313" key="41">
    <source>
        <dbReference type="Proteomes" id="UP000591929"/>
    </source>
</evidence>
<dbReference type="EMBL" id="JAARRU010000001">
    <property type="protein sequence ID" value="MBC1565035.1"/>
    <property type="molecule type" value="Genomic_DNA"/>
</dbReference>
<evidence type="ECO:0000313" key="20">
    <source>
        <dbReference type="EMBL" id="MBC2167582.1"/>
    </source>
</evidence>
<dbReference type="Proteomes" id="UP000546244">
    <property type="component" value="Unassembled WGS sequence"/>
</dbReference>
<evidence type="ECO:0000256" key="3">
    <source>
        <dbReference type="ARBA" id="ARBA00022692"/>
    </source>
</evidence>
<keyword evidence="4 6" id="KW-1133">Transmembrane helix</keyword>
<dbReference type="GO" id="GO:0005886">
    <property type="term" value="C:plasma membrane"/>
    <property type="evidence" value="ECO:0007669"/>
    <property type="project" value="UniProtKB-SubCell"/>
</dbReference>
<feature type="transmembrane region" description="Helical" evidence="6">
    <location>
        <begin position="14"/>
        <end position="37"/>
    </location>
</feature>
<dbReference type="Proteomes" id="UP000591929">
    <property type="component" value="Unassembled WGS sequence"/>
</dbReference>
<dbReference type="EMBL" id="JAARWW010000013">
    <property type="protein sequence ID" value="MBC2005506.1"/>
    <property type="molecule type" value="Genomic_DNA"/>
</dbReference>
<dbReference type="Proteomes" id="UP000541955">
    <property type="component" value="Unassembled WGS sequence"/>
</dbReference>
<dbReference type="EMBL" id="JAARSH010000001">
    <property type="protein sequence ID" value="MBC1614969.1"/>
    <property type="molecule type" value="Genomic_DNA"/>
</dbReference>
<keyword evidence="5 6" id="KW-0472">Membrane</keyword>
<evidence type="ECO:0000313" key="21">
    <source>
        <dbReference type="EMBL" id="MBC2178507.1"/>
    </source>
</evidence>
<dbReference type="PANTHER" id="PTHR33545:SF5">
    <property type="entry name" value="UPF0750 MEMBRANE PROTEIN YITT"/>
    <property type="match status" value="1"/>
</dbReference>
<proteinExistence type="predicted"/>
<evidence type="ECO:0000313" key="12">
    <source>
        <dbReference type="EMBL" id="MBC1399972.1"/>
    </source>
</evidence>
<organism evidence="8 25">
    <name type="scientific">Listeria booriae</name>
    <dbReference type="NCBI Taxonomy" id="1552123"/>
    <lineage>
        <taxon>Bacteria</taxon>
        <taxon>Bacillati</taxon>
        <taxon>Bacillota</taxon>
        <taxon>Bacilli</taxon>
        <taxon>Bacillales</taxon>
        <taxon>Listeriaceae</taxon>
        <taxon>Listeria</taxon>
    </lineage>
</organism>
<feature type="transmembrane region" description="Helical" evidence="6">
    <location>
        <begin position="113"/>
        <end position="136"/>
    </location>
</feature>
<comment type="subcellular location">
    <subcellularLocation>
        <location evidence="1">Cell membrane</location>
        <topology evidence="1">Multi-pass membrane protein</topology>
    </subcellularLocation>
</comment>
<dbReference type="GeneID" id="58716394"/>
<evidence type="ECO:0000313" key="23">
    <source>
        <dbReference type="EMBL" id="MBC2245712.1"/>
    </source>
</evidence>
<gene>
    <name evidence="8" type="ORF">EP57_02980</name>
    <name evidence="10" type="ORF">HB759_13955</name>
    <name evidence="9" type="ORF">HB811_15660</name>
    <name evidence="12" type="ORF">HB836_00085</name>
    <name evidence="11" type="ORF">HB847_15985</name>
    <name evidence="13" type="ORF">HB902_04100</name>
    <name evidence="15" type="ORF">HB904_02070</name>
    <name evidence="14" type="ORF">HB907_06405</name>
    <name evidence="24" type="ORF">HBP98_14110</name>
    <name evidence="16" type="ORF">HCA46_06755</name>
    <name evidence="17" type="ORF">HCA55_14195</name>
    <name evidence="18" type="ORF">HCA78_17190</name>
    <name evidence="19" type="ORF">HCB06_17310</name>
    <name evidence="23" type="ORF">HCB25_16745</name>
    <name evidence="20" type="ORF">HCB26_13485</name>
    <name evidence="21" type="ORF">HCB27_18050</name>
    <name evidence="22" type="ORF">HCB35_14980</name>
</gene>
<comment type="caution">
    <text evidence="8">The sequence shown here is derived from an EMBL/GenBank/DDBJ whole genome shotgun (WGS) entry which is preliminary data.</text>
</comment>
<evidence type="ECO:0000313" key="37">
    <source>
        <dbReference type="Proteomes" id="UP000550367"/>
    </source>
</evidence>
<dbReference type="InterPro" id="IPR015867">
    <property type="entry name" value="N-reg_PII/ATP_PRibTrfase_C"/>
</dbReference>
<keyword evidence="2" id="KW-1003">Cell membrane</keyword>
<dbReference type="EMBL" id="JAARYY010000016">
    <property type="protein sequence ID" value="MBC2245712.1"/>
    <property type="molecule type" value="Genomic_DNA"/>
</dbReference>
<name>A0A099WC25_9LIST</name>
<dbReference type="Proteomes" id="UP000541735">
    <property type="component" value="Unassembled WGS sequence"/>
</dbReference>
<evidence type="ECO:0000313" key="13">
    <source>
        <dbReference type="EMBL" id="MBC1561246.1"/>
    </source>
</evidence>
<evidence type="ECO:0000313" key="39">
    <source>
        <dbReference type="Proteomes" id="UP000574104"/>
    </source>
</evidence>
<evidence type="ECO:0000256" key="6">
    <source>
        <dbReference type="SAM" id="Phobius"/>
    </source>
</evidence>
<evidence type="ECO:0000256" key="4">
    <source>
        <dbReference type="ARBA" id="ARBA00022989"/>
    </source>
</evidence>
<dbReference type="Proteomes" id="UP000529446">
    <property type="component" value="Unassembled WGS sequence"/>
</dbReference>
<evidence type="ECO:0000313" key="24">
    <source>
        <dbReference type="EMBL" id="MBC2373145.1"/>
    </source>
</evidence>
<dbReference type="Proteomes" id="UP000519573">
    <property type="component" value="Unassembled WGS sequence"/>
</dbReference>
<dbReference type="EMBL" id="JAARMV010000003">
    <property type="protein sequence ID" value="MBC2373145.1"/>
    <property type="molecule type" value="Genomic_DNA"/>
</dbReference>
<dbReference type="RefSeq" id="WP_036084128.1">
    <property type="nucleotide sequence ID" value="NZ_CBCSHQ010000020.1"/>
</dbReference>
<evidence type="ECO:0000313" key="22">
    <source>
        <dbReference type="EMBL" id="MBC2241784.1"/>
    </source>
</evidence>
<keyword evidence="25" id="KW-1185">Reference proteome</keyword>
<evidence type="ECO:0000259" key="7">
    <source>
        <dbReference type="Pfam" id="PF10035"/>
    </source>
</evidence>
<evidence type="ECO:0000313" key="31">
    <source>
        <dbReference type="Proteomes" id="UP000543379"/>
    </source>
</evidence>
<evidence type="ECO:0000313" key="38">
    <source>
        <dbReference type="Proteomes" id="UP000553016"/>
    </source>
</evidence>
<evidence type="ECO:0000313" key="30">
    <source>
        <dbReference type="Proteomes" id="UP000541955"/>
    </source>
</evidence>
<dbReference type="Proteomes" id="UP000029844">
    <property type="component" value="Unassembled WGS sequence"/>
</dbReference>
<dbReference type="eggNOG" id="COG1284">
    <property type="taxonomic scope" value="Bacteria"/>
</dbReference>
<dbReference type="AlphaFoldDB" id="A0A099WC25"/>
<evidence type="ECO:0000313" key="33">
    <source>
        <dbReference type="Proteomes" id="UP000546244"/>
    </source>
</evidence>
<evidence type="ECO:0000313" key="26">
    <source>
        <dbReference type="Proteomes" id="UP000519573"/>
    </source>
</evidence>
<dbReference type="EMBL" id="JAARVD010000007">
    <property type="protein sequence ID" value="MBC1797888.1"/>
    <property type="molecule type" value="Genomic_DNA"/>
</dbReference>
<dbReference type="EMBL" id="JAARRW010000001">
    <property type="protein sequence ID" value="MBC1561246.1"/>
    <property type="molecule type" value="Genomic_DNA"/>
</dbReference>
<evidence type="ECO:0000313" key="15">
    <source>
        <dbReference type="EMBL" id="MBC1614969.1"/>
    </source>
</evidence>
<dbReference type="EMBL" id="JAARZA010000007">
    <property type="protein sequence ID" value="MBC2241784.1"/>
    <property type="molecule type" value="Genomic_DNA"/>
</dbReference>
<dbReference type="EMBL" id="JAARPL010000020">
    <property type="protein sequence ID" value="MBC1373847.1"/>
    <property type="molecule type" value="Genomic_DNA"/>
</dbReference>
<dbReference type="Proteomes" id="UP000550367">
    <property type="component" value="Unassembled WGS sequence"/>
</dbReference>
<evidence type="ECO:0000313" key="28">
    <source>
        <dbReference type="Proteomes" id="UP000532866"/>
    </source>
</evidence>
<dbReference type="Pfam" id="PF10035">
    <property type="entry name" value="DUF2179"/>
    <property type="match status" value="1"/>
</dbReference>
<dbReference type="OrthoDB" id="2417289at2"/>
<evidence type="ECO:0000313" key="19">
    <source>
        <dbReference type="EMBL" id="MBC2118388.1"/>
    </source>
</evidence>
<evidence type="ECO:0000313" key="34">
    <source>
        <dbReference type="Proteomes" id="UP000546806"/>
    </source>
</evidence>
<dbReference type="Proteomes" id="UP000574104">
    <property type="component" value="Unassembled WGS sequence"/>
</dbReference>
<evidence type="ECO:0000313" key="10">
    <source>
        <dbReference type="EMBL" id="MBC1333045.1"/>
    </source>
</evidence>
<evidence type="ECO:0000313" key="11">
    <source>
        <dbReference type="EMBL" id="MBC1373847.1"/>
    </source>
</evidence>
<protein>
    <submittedName>
        <fullName evidence="8">Membrane protein</fullName>
    </submittedName>
    <submittedName>
        <fullName evidence="9">YitT family protein</fullName>
    </submittedName>
</protein>
<feature type="transmembrane region" description="Helical" evidence="6">
    <location>
        <begin position="57"/>
        <end position="79"/>
    </location>
</feature>
<evidence type="ECO:0000313" key="9">
    <source>
        <dbReference type="EMBL" id="MBC1318213.1"/>
    </source>
</evidence>
<dbReference type="Proteomes" id="UP000586951">
    <property type="component" value="Unassembled WGS sequence"/>
</dbReference>
<dbReference type="EMBL" id="JAARYD010000018">
    <property type="protein sequence ID" value="MBC2178507.1"/>
    <property type="molecule type" value="Genomic_DNA"/>
</dbReference>
<keyword evidence="3 6" id="KW-0812">Transmembrane</keyword>
<evidence type="ECO:0000313" key="18">
    <source>
        <dbReference type="EMBL" id="MBC2005506.1"/>
    </source>
</evidence>
<dbReference type="Proteomes" id="UP000547643">
    <property type="component" value="Unassembled WGS sequence"/>
</dbReference>
<evidence type="ECO:0000313" key="40">
    <source>
        <dbReference type="Proteomes" id="UP000586951"/>
    </source>
</evidence>
<evidence type="ECO:0000313" key="35">
    <source>
        <dbReference type="Proteomes" id="UP000547643"/>
    </source>
</evidence>
<evidence type="ECO:0000313" key="17">
    <source>
        <dbReference type="EMBL" id="MBC1797888.1"/>
    </source>
</evidence>
<dbReference type="STRING" id="1552123.EP57_02980"/>